<accession>I0IRJ3</accession>
<gene>
    <name evidence="4" type="ordered locus">LFE_2219</name>
</gene>
<organism evidence="4 5">
    <name type="scientific">Leptospirillum ferrooxidans (strain C2-3)</name>
    <dbReference type="NCBI Taxonomy" id="1162668"/>
    <lineage>
        <taxon>Bacteria</taxon>
        <taxon>Pseudomonadati</taxon>
        <taxon>Nitrospirota</taxon>
        <taxon>Nitrospiria</taxon>
        <taxon>Nitrospirales</taxon>
        <taxon>Nitrospiraceae</taxon>
        <taxon>Leptospirillum</taxon>
    </lineage>
</organism>
<dbReference type="RefSeq" id="WP_014450375.1">
    <property type="nucleotide sequence ID" value="NC_017094.1"/>
</dbReference>
<dbReference type="EMBL" id="AP012342">
    <property type="protein sequence ID" value="BAM07892.1"/>
    <property type="molecule type" value="Genomic_DNA"/>
</dbReference>
<dbReference type="Pfam" id="PF02604">
    <property type="entry name" value="PhdYeFM_antitox"/>
    <property type="match status" value="1"/>
</dbReference>
<sequence length="86" mass="9474">MSMDSWSVYDAKSGFGELLDACVNKGPQMITRRGVETAVLVDVALWNRLSQEARSSLKSLLLSPLNREELGPPHRGSVTHRPPTVL</sequence>
<dbReference type="AlphaFoldDB" id="I0IRJ3"/>
<dbReference type="eggNOG" id="COG2161">
    <property type="taxonomic scope" value="Bacteria"/>
</dbReference>
<keyword evidence="5" id="KW-1185">Reference proteome</keyword>
<evidence type="ECO:0000256" key="1">
    <source>
        <dbReference type="ARBA" id="ARBA00009981"/>
    </source>
</evidence>
<reference evidence="4 5" key="1">
    <citation type="journal article" date="2012" name="J. Bacteriol.">
        <title>Complete Genome Sequence of Leptospirillum ferrooxidans Strain C2-3, Isolated from a Fresh Volcanic Ash Deposit on the Island of Miyake, Japan.</title>
        <authorList>
            <person name="Fujimura R."/>
            <person name="Sato Y."/>
            <person name="Nishizawa T."/>
            <person name="Oshima K."/>
            <person name="Kim S.-W."/>
            <person name="Hattori M."/>
            <person name="Kamijo T."/>
            <person name="Ohta H."/>
        </authorList>
    </citation>
    <scope>NUCLEOTIDE SEQUENCE [LARGE SCALE GENOMIC DNA]</scope>
    <source>
        <strain evidence="4 5">C2-3</strain>
    </source>
</reference>
<evidence type="ECO:0000256" key="3">
    <source>
        <dbReference type="SAM" id="MobiDB-lite"/>
    </source>
</evidence>
<evidence type="ECO:0000313" key="4">
    <source>
        <dbReference type="EMBL" id="BAM07892.1"/>
    </source>
</evidence>
<dbReference type="NCBIfam" id="TIGR01552">
    <property type="entry name" value="phd_fam"/>
    <property type="match status" value="1"/>
</dbReference>
<dbReference type="SUPFAM" id="SSF143120">
    <property type="entry name" value="YefM-like"/>
    <property type="match status" value="1"/>
</dbReference>
<comment type="similarity">
    <text evidence="1 2">Belongs to the phD/YefM antitoxin family.</text>
</comment>
<comment type="function">
    <text evidence="2">Antitoxin component of a type II toxin-antitoxin (TA) system.</text>
</comment>
<proteinExistence type="inferred from homology"/>
<dbReference type="Proteomes" id="UP000007382">
    <property type="component" value="Chromosome"/>
</dbReference>
<dbReference type="HOGENOM" id="CLU_163140_1_3_0"/>
<evidence type="ECO:0000313" key="5">
    <source>
        <dbReference type="Proteomes" id="UP000007382"/>
    </source>
</evidence>
<name>I0IRJ3_LEPFC</name>
<evidence type="ECO:0000256" key="2">
    <source>
        <dbReference type="RuleBase" id="RU362080"/>
    </source>
</evidence>
<reference evidence="5" key="2">
    <citation type="submission" date="2012-03" db="EMBL/GenBank/DDBJ databases">
        <title>The complete genome sequence of the pioneer microbe on fresh volcanic deposit, Leptospirillum ferrooxidans strain C2-3.</title>
        <authorList>
            <person name="Fujimura R."/>
            <person name="Sato Y."/>
            <person name="Nishizawa T."/>
            <person name="Nanba K."/>
            <person name="Oshima K."/>
            <person name="Hattori M."/>
            <person name="Kamijo T."/>
            <person name="Ohta H."/>
        </authorList>
    </citation>
    <scope>NUCLEOTIDE SEQUENCE [LARGE SCALE GENOMIC DNA]</scope>
    <source>
        <strain evidence="5">C2-3</strain>
    </source>
</reference>
<feature type="region of interest" description="Disordered" evidence="3">
    <location>
        <begin position="66"/>
        <end position="86"/>
    </location>
</feature>
<dbReference type="KEGG" id="lfc:LFE_2219"/>
<dbReference type="Gene3D" id="3.40.1620.10">
    <property type="entry name" value="YefM-like domain"/>
    <property type="match status" value="1"/>
</dbReference>
<protein>
    <recommendedName>
        <fullName evidence="2">Antitoxin</fullName>
    </recommendedName>
</protein>
<dbReference type="InterPro" id="IPR006442">
    <property type="entry name" value="Antitoxin_Phd/YefM"/>
</dbReference>
<dbReference type="InterPro" id="IPR036165">
    <property type="entry name" value="YefM-like_sf"/>
</dbReference>